<evidence type="ECO:0008006" key="4">
    <source>
        <dbReference type="Google" id="ProtNLM"/>
    </source>
</evidence>
<feature type="transmembrane region" description="Helical" evidence="1">
    <location>
        <begin position="174"/>
        <end position="196"/>
    </location>
</feature>
<dbReference type="PANTHER" id="PTHR43596:SF1">
    <property type="entry name" value="ADP,ATP CARRIER PROTEIN"/>
    <property type="match status" value="1"/>
</dbReference>
<organism evidence="2 3">
    <name type="scientific">Ceratopteris richardii</name>
    <name type="common">Triangle waterfern</name>
    <dbReference type="NCBI Taxonomy" id="49495"/>
    <lineage>
        <taxon>Eukaryota</taxon>
        <taxon>Viridiplantae</taxon>
        <taxon>Streptophyta</taxon>
        <taxon>Embryophyta</taxon>
        <taxon>Tracheophyta</taxon>
        <taxon>Polypodiopsida</taxon>
        <taxon>Polypodiidae</taxon>
        <taxon>Polypodiales</taxon>
        <taxon>Pteridineae</taxon>
        <taxon>Pteridaceae</taxon>
        <taxon>Parkerioideae</taxon>
        <taxon>Ceratopteris</taxon>
    </lineage>
</organism>
<comment type="caution">
    <text evidence="2">The sequence shown here is derived from an EMBL/GenBank/DDBJ whole genome shotgun (WGS) entry which is preliminary data.</text>
</comment>
<dbReference type="Proteomes" id="UP000825935">
    <property type="component" value="Chromosome 30"/>
</dbReference>
<feature type="transmembrane region" description="Helical" evidence="1">
    <location>
        <begin position="60"/>
        <end position="83"/>
    </location>
</feature>
<dbReference type="InterPro" id="IPR036259">
    <property type="entry name" value="MFS_trans_sf"/>
</dbReference>
<proteinExistence type="predicted"/>
<gene>
    <name evidence="2" type="ORF">KP509_30G025900</name>
</gene>
<dbReference type="OrthoDB" id="543971at2759"/>
<keyword evidence="1" id="KW-1133">Transmembrane helix</keyword>
<keyword evidence="3" id="KW-1185">Reference proteome</keyword>
<accession>A0A8T2R331</accession>
<sequence length="474" mass="51677">MTSLLWKNRIQTVVAPFVTVRPEEIPTLLYACASFFFLLSAYFMVIPLRDEAAISLGTDTLPLLFLASLLATLIAAPICSHLLSQSSLSKSKALLLLYRFFGLSLVFFFILYAGESSPFINLTTQGSKLKTGLWVSCTLRASFYIWIALLNLFTTSALWACLADIMTSEAASRLFGLVGAGATLGQFVGSISAVFLTRFGPSLLLLAALFMEFGAQCALRIGSAGVTFDAVTLSSSQDSTRNVEEAVQTTQSLWQLVCNKALSMLEGLQLTLASSYLLRICCFLWLTAIVSSFFYFERANVVAQVEADPLHRRVLLAKINSFIAVFVFFGQLTLTGRLLMHCGVTVALCASPAVAAFNMMAINMSPTAWVVALSEAARKVTTYVLTRPGREVLFTVITQAEKYKAKVFIDTFIQRLGDAVAAGMYEILGFLIPMGPSTIAICALPVCFVWFLSALSLGWQHNVRVQEIGANANN</sequence>
<reference evidence="2" key="1">
    <citation type="submission" date="2021-08" db="EMBL/GenBank/DDBJ databases">
        <title>WGS assembly of Ceratopteris richardii.</title>
        <authorList>
            <person name="Marchant D.B."/>
            <person name="Chen G."/>
            <person name="Jenkins J."/>
            <person name="Shu S."/>
            <person name="Leebens-Mack J."/>
            <person name="Grimwood J."/>
            <person name="Schmutz J."/>
            <person name="Soltis P."/>
            <person name="Soltis D."/>
            <person name="Chen Z.-H."/>
        </authorList>
    </citation>
    <scope>NUCLEOTIDE SEQUENCE</scope>
    <source>
        <strain evidence="2">Whitten #5841</strain>
        <tissue evidence="2">Leaf</tissue>
    </source>
</reference>
<feature type="transmembrane region" description="Helical" evidence="1">
    <location>
        <begin position="315"/>
        <end position="332"/>
    </location>
</feature>
<dbReference type="PANTHER" id="PTHR43596">
    <property type="entry name" value="ADP,ATP CARRIER PROTEIN"/>
    <property type="match status" value="1"/>
</dbReference>
<keyword evidence="1" id="KW-0472">Membrane</keyword>
<evidence type="ECO:0000313" key="3">
    <source>
        <dbReference type="Proteomes" id="UP000825935"/>
    </source>
</evidence>
<evidence type="ECO:0000313" key="2">
    <source>
        <dbReference type="EMBL" id="KAH7289963.1"/>
    </source>
</evidence>
<feature type="transmembrane region" description="Helical" evidence="1">
    <location>
        <begin position="143"/>
        <end position="162"/>
    </location>
</feature>
<feature type="transmembrane region" description="Helical" evidence="1">
    <location>
        <begin position="28"/>
        <end position="48"/>
    </location>
</feature>
<dbReference type="EMBL" id="CM035435">
    <property type="protein sequence ID" value="KAH7289963.1"/>
    <property type="molecule type" value="Genomic_DNA"/>
</dbReference>
<dbReference type="AlphaFoldDB" id="A0A8T2R331"/>
<keyword evidence="1" id="KW-0812">Transmembrane</keyword>
<dbReference type="SUPFAM" id="SSF103473">
    <property type="entry name" value="MFS general substrate transporter"/>
    <property type="match status" value="1"/>
</dbReference>
<dbReference type="OMA" id="IAVWPTW"/>
<feature type="transmembrane region" description="Helical" evidence="1">
    <location>
        <begin position="276"/>
        <end position="295"/>
    </location>
</feature>
<feature type="transmembrane region" description="Helical" evidence="1">
    <location>
        <begin position="95"/>
        <end position="114"/>
    </location>
</feature>
<name>A0A8T2R331_CERRI</name>
<evidence type="ECO:0000256" key="1">
    <source>
        <dbReference type="SAM" id="Phobius"/>
    </source>
</evidence>
<feature type="transmembrane region" description="Helical" evidence="1">
    <location>
        <begin position="438"/>
        <end position="459"/>
    </location>
</feature>
<protein>
    <recommendedName>
        <fullName evidence="4">ADP,ATP carrier protein</fullName>
    </recommendedName>
</protein>